<feature type="coiled-coil region" evidence="1">
    <location>
        <begin position="526"/>
        <end position="553"/>
    </location>
</feature>
<organism evidence="3 4">
    <name type="scientific">Endozoicomonas elysicola</name>
    <dbReference type="NCBI Taxonomy" id="305900"/>
    <lineage>
        <taxon>Bacteria</taxon>
        <taxon>Pseudomonadati</taxon>
        <taxon>Pseudomonadota</taxon>
        <taxon>Gammaproteobacteria</taxon>
        <taxon>Oceanospirillales</taxon>
        <taxon>Endozoicomonadaceae</taxon>
        <taxon>Endozoicomonas</taxon>
    </lineage>
</organism>
<name>A0A081KE10_9GAMM</name>
<evidence type="ECO:0000313" key="3">
    <source>
        <dbReference type="EMBL" id="KEI72386.1"/>
    </source>
</evidence>
<dbReference type="InterPro" id="IPR041881">
    <property type="entry name" value="PqqD_sf"/>
</dbReference>
<keyword evidence="1" id="KW-0175">Coiled coil</keyword>
<dbReference type="InterPro" id="IPR001193">
    <property type="entry name" value="MBTPS2"/>
</dbReference>
<comment type="caution">
    <text evidence="3">The sequence shown here is derived from an EMBL/GenBank/DDBJ whole genome shotgun (WGS) entry which is preliminary data.</text>
</comment>
<feature type="transmembrane region" description="Helical" evidence="2">
    <location>
        <begin position="387"/>
        <end position="406"/>
    </location>
</feature>
<keyword evidence="2" id="KW-0472">Membrane</keyword>
<feature type="transmembrane region" description="Helical" evidence="2">
    <location>
        <begin position="427"/>
        <end position="449"/>
    </location>
</feature>
<evidence type="ECO:0000313" key="4">
    <source>
        <dbReference type="Proteomes" id="UP000027997"/>
    </source>
</evidence>
<protein>
    <submittedName>
        <fullName evidence="3">Peptidase M50</fullName>
    </submittedName>
</protein>
<feature type="transmembrane region" description="Helical" evidence="2">
    <location>
        <begin position="358"/>
        <end position="381"/>
    </location>
</feature>
<dbReference type="RefSeq" id="WP_020583684.1">
    <property type="nucleotide sequence ID" value="NZ_JOJP01000001.1"/>
</dbReference>
<dbReference type="PANTHER" id="PTHR13325">
    <property type="entry name" value="PROTEASE M50 MEMBRANE-BOUND TRANSCRIPTION FACTOR SITE 2 PROTEASE"/>
    <property type="match status" value="1"/>
</dbReference>
<keyword evidence="2" id="KW-0812">Transmembrane</keyword>
<accession>A0A081KE10</accession>
<evidence type="ECO:0000256" key="2">
    <source>
        <dbReference type="SAM" id="Phobius"/>
    </source>
</evidence>
<feature type="transmembrane region" description="Helical" evidence="2">
    <location>
        <begin position="256"/>
        <end position="278"/>
    </location>
</feature>
<keyword evidence="2" id="KW-1133">Transmembrane helix</keyword>
<feature type="transmembrane region" description="Helical" evidence="2">
    <location>
        <begin position="191"/>
        <end position="210"/>
    </location>
</feature>
<evidence type="ECO:0000256" key="1">
    <source>
        <dbReference type="SAM" id="Coils"/>
    </source>
</evidence>
<sequence>MSASLFSSSWYKVADLKVRLRKHAHIHRHVYREKVWYVLQDHVTGQFHRFKPAAYQMIALMDGTRTLQQIWEIACEELGDNLPTQDEVIQLVGQLNKANVIQTDKLPDIDRLQKQRTQVIRNRWLQQIKSPLSIRIPLVDPEAFLSATSLIATTIFSRLGAILFLFTILTGGVLAVTHWEPLTENISDRLLATENLLLMALVYPFVKLIHELGHAYAVKRWGGEVHEMGIMLLVMFPVPYVDASAASSFHNKYQRMIVGAVGILGELLMSAIAMIVWVSVEPGVVRALAFNVMLIGGFSTLLFNGNPLLRFDAYYVLADYLEIPNLAARGNAQVGYLIKQYLLKVEGLKSIAQSRSEAFWLGGYAILSYIYRLFVMVAISLLVASKYFFIGVLLACWSIWSSLLAPMTKMIAKPVSDPQLWHKRKTIYLYSCICLGLILSLLMVIPMPYQTYSQGVVYIPQEAIIRAPANGFIEKQLAETGSQVSPGQPVITMSAPDLIAREKVLTAQTDEARLRYQAAINDRIQADILSQEVRFINNELQEARERIQSLSINGATNGELVVIDRTGIEGKYFQRGDVLGYIVNYRQLPLTTVISESDIDQVRNHTKRVSLKFSSSPDQEYSAEIIRQHPSSTHTLPSHTLSTDGGGLIALAPDREYPLQSYQGYFRVDIDAENAPRQRFDERLHVLFEHEPEPLFWRWYRDIRRLFLRQFDV</sequence>
<dbReference type="eggNOG" id="COG1994">
    <property type="taxonomic scope" value="Bacteria"/>
</dbReference>
<dbReference type="PANTHER" id="PTHR13325:SF3">
    <property type="entry name" value="MEMBRANE-BOUND TRANSCRIPTION FACTOR SITE-2 PROTEASE"/>
    <property type="match status" value="1"/>
</dbReference>
<dbReference type="Gene3D" id="1.10.10.1150">
    <property type="entry name" value="Coenzyme PQQ synthesis protein D (PqqD)"/>
    <property type="match status" value="1"/>
</dbReference>
<feature type="transmembrane region" description="Helical" evidence="2">
    <location>
        <begin position="284"/>
        <end position="303"/>
    </location>
</feature>
<feature type="transmembrane region" description="Helical" evidence="2">
    <location>
        <begin position="230"/>
        <end position="249"/>
    </location>
</feature>
<reference evidence="3 4" key="1">
    <citation type="submission" date="2014-06" db="EMBL/GenBank/DDBJ databases">
        <title>Whole Genome Sequences of Three Symbiotic Endozoicomonas Bacteria.</title>
        <authorList>
            <person name="Neave M.J."/>
            <person name="Apprill A."/>
            <person name="Voolstra C.R."/>
        </authorList>
    </citation>
    <scope>NUCLEOTIDE SEQUENCE [LARGE SCALE GENOMIC DNA]</scope>
    <source>
        <strain evidence="3 4">DSM 22380</strain>
    </source>
</reference>
<dbReference type="GO" id="GO:0005737">
    <property type="term" value="C:cytoplasm"/>
    <property type="evidence" value="ECO:0007669"/>
    <property type="project" value="TreeGrafter"/>
</dbReference>
<dbReference type="GO" id="GO:0016020">
    <property type="term" value="C:membrane"/>
    <property type="evidence" value="ECO:0007669"/>
    <property type="project" value="InterPro"/>
</dbReference>
<keyword evidence="4" id="KW-1185">Reference proteome</keyword>
<dbReference type="EMBL" id="JOJP01000001">
    <property type="protein sequence ID" value="KEI72386.1"/>
    <property type="molecule type" value="Genomic_DNA"/>
</dbReference>
<dbReference type="GO" id="GO:0031293">
    <property type="term" value="P:membrane protein intracellular domain proteolysis"/>
    <property type="evidence" value="ECO:0007669"/>
    <property type="project" value="TreeGrafter"/>
</dbReference>
<gene>
    <name evidence="3" type="ORF">GV64_18115</name>
</gene>
<proteinExistence type="predicted"/>
<dbReference type="GO" id="GO:0004222">
    <property type="term" value="F:metalloendopeptidase activity"/>
    <property type="evidence" value="ECO:0007669"/>
    <property type="project" value="InterPro"/>
</dbReference>
<dbReference type="STRING" id="305900.GV64_18115"/>
<feature type="transmembrane region" description="Helical" evidence="2">
    <location>
        <begin position="159"/>
        <end position="179"/>
    </location>
</feature>
<dbReference type="AlphaFoldDB" id="A0A081KE10"/>
<dbReference type="Proteomes" id="UP000027997">
    <property type="component" value="Unassembled WGS sequence"/>
</dbReference>